<evidence type="ECO:0000313" key="1">
    <source>
        <dbReference type="EMBL" id="MPN33084.1"/>
    </source>
</evidence>
<dbReference type="EMBL" id="VSSQ01085422">
    <property type="protein sequence ID" value="MPN33084.1"/>
    <property type="molecule type" value="Genomic_DNA"/>
</dbReference>
<dbReference type="AlphaFoldDB" id="A0A645HAF0"/>
<accession>A0A645HAF0</accession>
<proteinExistence type="predicted"/>
<reference evidence="1" key="1">
    <citation type="submission" date="2019-08" db="EMBL/GenBank/DDBJ databases">
        <authorList>
            <person name="Kucharzyk K."/>
            <person name="Murdoch R.W."/>
            <person name="Higgins S."/>
            <person name="Loffler F."/>
        </authorList>
    </citation>
    <scope>NUCLEOTIDE SEQUENCE</scope>
</reference>
<organism evidence="1">
    <name type="scientific">bioreactor metagenome</name>
    <dbReference type="NCBI Taxonomy" id="1076179"/>
    <lineage>
        <taxon>unclassified sequences</taxon>
        <taxon>metagenomes</taxon>
        <taxon>ecological metagenomes</taxon>
    </lineage>
</organism>
<name>A0A645HAF0_9ZZZZ</name>
<sequence length="93" mass="10477">MNGGFFPGKDVCHIHPLCRGIVGQLYATRYDIPNGKYAGNIGFIPFIHRNEAPLQVDIEGIGKQTLRVWRSANGNEDTVRLNRLQGLTFLYMD</sequence>
<protein>
    <submittedName>
        <fullName evidence="1">Uncharacterized protein</fullName>
    </submittedName>
</protein>
<comment type="caution">
    <text evidence="1">The sequence shown here is derived from an EMBL/GenBank/DDBJ whole genome shotgun (WGS) entry which is preliminary data.</text>
</comment>
<gene>
    <name evidence="1" type="ORF">SDC9_180567</name>
</gene>